<dbReference type="CDD" id="cd07377">
    <property type="entry name" value="WHTH_GntR"/>
    <property type="match status" value="1"/>
</dbReference>
<dbReference type="GO" id="GO:0030170">
    <property type="term" value="F:pyridoxal phosphate binding"/>
    <property type="evidence" value="ECO:0007669"/>
    <property type="project" value="InterPro"/>
</dbReference>
<reference evidence="7 8" key="1">
    <citation type="submission" date="2019-03" db="EMBL/GenBank/DDBJ databases">
        <title>Genomic Encyclopedia of Type Strains, Phase IV (KMG-IV): sequencing the most valuable type-strain genomes for metagenomic binning, comparative biology and taxonomic classification.</title>
        <authorList>
            <person name="Goeker M."/>
        </authorList>
    </citation>
    <scope>NUCLEOTIDE SEQUENCE [LARGE SCALE GENOMIC DNA]</scope>
    <source>
        <strain evidence="7 8">DSM 100048</strain>
    </source>
</reference>
<evidence type="ECO:0000313" key="7">
    <source>
        <dbReference type="EMBL" id="TCV03082.1"/>
    </source>
</evidence>
<dbReference type="SUPFAM" id="SSF46785">
    <property type="entry name" value="Winged helix' DNA-binding domain"/>
    <property type="match status" value="1"/>
</dbReference>
<dbReference type="InterPro" id="IPR051446">
    <property type="entry name" value="HTH_trans_reg/aminotransferase"/>
</dbReference>
<dbReference type="InterPro" id="IPR015421">
    <property type="entry name" value="PyrdxlP-dep_Trfase_major"/>
</dbReference>
<dbReference type="Gene3D" id="1.10.10.10">
    <property type="entry name" value="Winged helix-like DNA-binding domain superfamily/Winged helix DNA-binding domain"/>
    <property type="match status" value="1"/>
</dbReference>
<evidence type="ECO:0000256" key="1">
    <source>
        <dbReference type="ARBA" id="ARBA00005384"/>
    </source>
</evidence>
<feature type="domain" description="HTH gntR-type" evidence="6">
    <location>
        <begin position="18"/>
        <end position="86"/>
    </location>
</feature>
<dbReference type="InterPro" id="IPR000524">
    <property type="entry name" value="Tscrpt_reg_HTH_GntR"/>
</dbReference>
<keyword evidence="4 7" id="KW-0238">DNA-binding</keyword>
<dbReference type="Pfam" id="PF00155">
    <property type="entry name" value="Aminotran_1_2"/>
    <property type="match status" value="1"/>
</dbReference>
<dbReference type="SUPFAM" id="SSF53383">
    <property type="entry name" value="PLP-dependent transferases"/>
    <property type="match status" value="1"/>
</dbReference>
<gene>
    <name evidence="7" type="ORF">EV686_101544</name>
</gene>
<keyword evidence="5" id="KW-0804">Transcription</keyword>
<evidence type="ECO:0000256" key="3">
    <source>
        <dbReference type="ARBA" id="ARBA00023015"/>
    </source>
</evidence>
<dbReference type="CDD" id="cd00609">
    <property type="entry name" value="AAT_like"/>
    <property type="match status" value="1"/>
</dbReference>
<sequence>MNSPALSLFDPPQLDSDITLTEQISTMLVTKITQLGIRPGSRLPSVRALAQHLGVSRFTIVAVYNRLSDEGWIHPRQGAGYFVQARQSPPRDDGGMRLGSDAIEQTPSHRTLDVSWLLHGLLRDVSDPAIPGSAALLPAKWMDSELLASATRSVGRAPGHLILGYGHPRGYLPLRQTLASRLQALDIPANPDSNLLLTAGVTHAVDLVLRALTKPGDTVLVEDPAWFLVFGRLAAAGVQVLGVPRTPQGPDIDVLAQMAQAHRPKLFIVNSAVHNPTGYSLQASNAFQVLKLAQQHDFHIFEDDTYGDLHAGGAIRLAALDGLQRVLYANGFSKTLAAGLRCAFLAAAPGLINTLTDLKLLSGLTTPELNERVLQRAMSSGQFRRHLDRLRNRVDVARVETMKRLSDLDVSIHHDPAGGMFVWGDCHRDSDQLARSAAGEGMLLAPGSLFSPTQAPSSHIRFSVALAENPAAWRILEKLLG</sequence>
<keyword evidence="8" id="KW-1185">Reference proteome</keyword>
<comment type="similarity">
    <text evidence="1">In the C-terminal section; belongs to the class-I pyridoxal-phosphate-dependent aminotransferase family.</text>
</comment>
<dbReference type="InterPro" id="IPR004839">
    <property type="entry name" value="Aminotransferase_I/II_large"/>
</dbReference>
<evidence type="ECO:0000256" key="2">
    <source>
        <dbReference type="ARBA" id="ARBA00022898"/>
    </source>
</evidence>
<evidence type="ECO:0000256" key="4">
    <source>
        <dbReference type="ARBA" id="ARBA00023125"/>
    </source>
</evidence>
<dbReference type="Pfam" id="PF00392">
    <property type="entry name" value="GntR"/>
    <property type="match status" value="1"/>
</dbReference>
<name>A0A4R3VGY3_9BURK</name>
<dbReference type="Gene3D" id="3.90.1150.10">
    <property type="entry name" value="Aspartate Aminotransferase, domain 1"/>
    <property type="match status" value="1"/>
</dbReference>
<dbReference type="InterPro" id="IPR036390">
    <property type="entry name" value="WH_DNA-bd_sf"/>
</dbReference>
<dbReference type="EMBL" id="SMBX01000001">
    <property type="protein sequence ID" value="TCV03082.1"/>
    <property type="molecule type" value="Genomic_DNA"/>
</dbReference>
<dbReference type="InterPro" id="IPR036388">
    <property type="entry name" value="WH-like_DNA-bd_sf"/>
</dbReference>
<dbReference type="AlphaFoldDB" id="A0A4R3VGY3"/>
<dbReference type="SMART" id="SM00345">
    <property type="entry name" value="HTH_GNTR"/>
    <property type="match status" value="1"/>
</dbReference>
<dbReference type="Gene3D" id="3.40.640.10">
    <property type="entry name" value="Type I PLP-dependent aspartate aminotransferase-like (Major domain)"/>
    <property type="match status" value="1"/>
</dbReference>
<dbReference type="PANTHER" id="PTHR46577:SF2">
    <property type="entry name" value="TRANSCRIPTIONAL REGULATORY PROTEIN"/>
    <property type="match status" value="1"/>
</dbReference>
<dbReference type="RefSeq" id="WP_132473212.1">
    <property type="nucleotide sequence ID" value="NZ_JBEBWM010000113.1"/>
</dbReference>
<dbReference type="PROSITE" id="PS50949">
    <property type="entry name" value="HTH_GNTR"/>
    <property type="match status" value="1"/>
</dbReference>
<dbReference type="GO" id="GO:0003677">
    <property type="term" value="F:DNA binding"/>
    <property type="evidence" value="ECO:0007669"/>
    <property type="project" value="UniProtKB-KW"/>
</dbReference>
<keyword evidence="3" id="KW-0805">Transcription regulation</keyword>
<keyword evidence="2" id="KW-0663">Pyridoxal phosphate</keyword>
<proteinExistence type="inferred from homology"/>
<comment type="caution">
    <text evidence="7">The sequence shown here is derived from an EMBL/GenBank/DDBJ whole genome shotgun (WGS) entry which is preliminary data.</text>
</comment>
<evidence type="ECO:0000259" key="6">
    <source>
        <dbReference type="PROSITE" id="PS50949"/>
    </source>
</evidence>
<dbReference type="OrthoDB" id="9804020at2"/>
<dbReference type="PANTHER" id="PTHR46577">
    <property type="entry name" value="HTH-TYPE TRANSCRIPTIONAL REGULATORY PROTEIN GABR"/>
    <property type="match status" value="1"/>
</dbReference>
<dbReference type="InterPro" id="IPR015422">
    <property type="entry name" value="PyrdxlP-dep_Trfase_small"/>
</dbReference>
<evidence type="ECO:0000256" key="5">
    <source>
        <dbReference type="ARBA" id="ARBA00023163"/>
    </source>
</evidence>
<dbReference type="Proteomes" id="UP000294692">
    <property type="component" value="Unassembled WGS sequence"/>
</dbReference>
<protein>
    <submittedName>
        <fullName evidence="7">DNA-binding transcriptional MocR family regulator</fullName>
    </submittedName>
</protein>
<dbReference type="InterPro" id="IPR015424">
    <property type="entry name" value="PyrdxlP-dep_Trfase"/>
</dbReference>
<accession>A0A4R3VGY3</accession>
<dbReference type="GO" id="GO:0003700">
    <property type="term" value="F:DNA-binding transcription factor activity"/>
    <property type="evidence" value="ECO:0007669"/>
    <property type="project" value="InterPro"/>
</dbReference>
<evidence type="ECO:0000313" key="8">
    <source>
        <dbReference type="Proteomes" id="UP000294692"/>
    </source>
</evidence>
<organism evidence="7 8">
    <name type="scientific">Paracandidimonas soli</name>
    <dbReference type="NCBI Taxonomy" id="1917182"/>
    <lineage>
        <taxon>Bacteria</taxon>
        <taxon>Pseudomonadati</taxon>
        <taxon>Pseudomonadota</taxon>
        <taxon>Betaproteobacteria</taxon>
        <taxon>Burkholderiales</taxon>
        <taxon>Alcaligenaceae</taxon>
        <taxon>Paracandidimonas</taxon>
    </lineage>
</organism>